<evidence type="ECO:0000259" key="5">
    <source>
        <dbReference type="Pfam" id="PF00149"/>
    </source>
</evidence>
<keyword evidence="4" id="KW-0233">DNA recombination</keyword>
<dbReference type="CDD" id="cd00840">
    <property type="entry name" value="MPP_Mre11_N"/>
    <property type="match status" value="1"/>
</dbReference>
<dbReference type="Pfam" id="PF00149">
    <property type="entry name" value="Metallophos"/>
    <property type="match status" value="1"/>
</dbReference>
<comment type="subunit">
    <text evidence="4">Heterodimer of SbcC and SbcD.</text>
</comment>
<dbReference type="InterPro" id="IPR029052">
    <property type="entry name" value="Metallo-depent_PP-like"/>
</dbReference>
<dbReference type="Gene3D" id="3.60.21.10">
    <property type="match status" value="1"/>
</dbReference>
<dbReference type="Proteomes" id="UP001204798">
    <property type="component" value="Unassembled WGS sequence"/>
</dbReference>
<keyword evidence="1 4" id="KW-0540">Nuclease</keyword>
<dbReference type="InterPro" id="IPR004593">
    <property type="entry name" value="SbcD"/>
</dbReference>
<dbReference type="PANTHER" id="PTHR30337">
    <property type="entry name" value="COMPONENT OF ATP-DEPENDENT DSDNA EXONUCLEASE"/>
    <property type="match status" value="1"/>
</dbReference>
<evidence type="ECO:0000313" key="7">
    <source>
        <dbReference type="Proteomes" id="UP001204798"/>
    </source>
</evidence>
<dbReference type="InterPro" id="IPR050535">
    <property type="entry name" value="DNA_Repair-Maintenance_Comp"/>
</dbReference>
<reference evidence="6 7" key="1">
    <citation type="submission" date="2022-08" db="EMBL/GenBank/DDBJ databases">
        <title>Bacterial and archaeal communities from various locations to study Microbial Dark Matter (Phase II).</title>
        <authorList>
            <person name="Stepanauskas R."/>
        </authorList>
    </citation>
    <scope>NUCLEOTIDE SEQUENCE [LARGE SCALE GENOMIC DNA]</scope>
    <source>
        <strain evidence="6 7">PD1</strain>
    </source>
</reference>
<dbReference type="SUPFAM" id="SSF56300">
    <property type="entry name" value="Metallo-dependent phosphatases"/>
    <property type="match status" value="1"/>
</dbReference>
<name>A0ABT2EL70_9BACT</name>
<keyword evidence="7" id="KW-1185">Reference proteome</keyword>
<evidence type="ECO:0000313" key="6">
    <source>
        <dbReference type="EMBL" id="MCS3918687.1"/>
    </source>
</evidence>
<dbReference type="EMBL" id="JANUCP010000002">
    <property type="protein sequence ID" value="MCS3918687.1"/>
    <property type="molecule type" value="Genomic_DNA"/>
</dbReference>
<comment type="caution">
    <text evidence="6">The sequence shown here is derived from an EMBL/GenBank/DDBJ whole genome shotgun (WGS) entry which is preliminary data.</text>
</comment>
<dbReference type="RefSeq" id="WP_259094695.1">
    <property type="nucleotide sequence ID" value="NZ_CP130454.1"/>
</dbReference>
<evidence type="ECO:0000256" key="3">
    <source>
        <dbReference type="ARBA" id="ARBA00022839"/>
    </source>
</evidence>
<dbReference type="PANTHER" id="PTHR30337:SF0">
    <property type="entry name" value="NUCLEASE SBCCD SUBUNIT D"/>
    <property type="match status" value="1"/>
</dbReference>
<evidence type="ECO:0000256" key="2">
    <source>
        <dbReference type="ARBA" id="ARBA00022801"/>
    </source>
</evidence>
<keyword evidence="4" id="KW-0235">DNA replication</keyword>
<dbReference type="InterPro" id="IPR041796">
    <property type="entry name" value="Mre11_N"/>
</dbReference>
<feature type="domain" description="Calcineurin-like phosphoesterase" evidence="5">
    <location>
        <begin position="1"/>
        <end position="234"/>
    </location>
</feature>
<comment type="similarity">
    <text evidence="4">Belongs to the SbcD family.</text>
</comment>
<gene>
    <name evidence="4" type="primary">sbcD</name>
    <name evidence="6" type="ORF">M2350_001087</name>
</gene>
<comment type="function">
    <text evidence="4">SbcCD cleaves DNA hairpin structures. These structures can inhibit DNA replication and are intermediates in certain DNA recombination reactions. The complex acts as a 3'-&gt;5' double strand exonuclease that can open hairpins. It also has a 5' single-strand endonuclease activity.</text>
</comment>
<keyword evidence="4" id="KW-0255">Endonuclease</keyword>
<dbReference type="NCBIfam" id="TIGR00619">
    <property type="entry name" value="sbcd"/>
    <property type="match status" value="1"/>
</dbReference>
<accession>A0ABT2EL70</accession>
<evidence type="ECO:0000256" key="1">
    <source>
        <dbReference type="ARBA" id="ARBA00022722"/>
    </source>
</evidence>
<keyword evidence="2 4" id="KW-0378">Hydrolase</keyword>
<protein>
    <recommendedName>
        <fullName evidence="4">Nuclease SbcCD subunit D</fullName>
    </recommendedName>
</protein>
<dbReference type="InterPro" id="IPR004843">
    <property type="entry name" value="Calcineurin-like_PHP"/>
</dbReference>
<keyword evidence="3 4" id="KW-0269">Exonuclease</keyword>
<proteinExistence type="inferred from homology"/>
<organism evidence="6 7">
    <name type="scientific">Candidatus Fervidibacter sacchari</name>
    <dbReference type="NCBI Taxonomy" id="1448929"/>
    <lineage>
        <taxon>Bacteria</taxon>
        <taxon>Candidatus Fervidibacterota</taxon>
        <taxon>Candidatus Fervidibacter</taxon>
    </lineage>
</organism>
<evidence type="ECO:0000256" key="4">
    <source>
        <dbReference type="RuleBase" id="RU363069"/>
    </source>
</evidence>
<sequence>MRLLHFSDLHLGAEIHGRKDPETGMHTQLKDFLRCMDFMVETALERDVDAVLFTGDAYHFRRPDPLPQREFIKRIKTLSDRGIAVLLLAGNHDLPPGYGEASALDIFSVLSIPGVTFVRRPDVVSLPTRRGELRVVCLPYLPRRTLVSVDEERGLDEDGIQRLMGMRVQEWLEALLRKSAPNDAPTIFAGHIWIQGAEFSGSERVLSSVFEPIIPPGVLRHQRFAYVALGHIHRHQAFDEFKPHIVYAGSLGRLDFGEEKQPKGFVVVELERTRKGDWEANWEFVQAPTRPFVTVRLDVRDSNNPTQAAIDALNQNRQIDGAVVRIQIFVKEAQREQVNLGRLRELLEKRVDHISTLELRSEGMPQVSDEPVSRSLGEFEQILHQSPIEWLASWIDELAKKEKQLGQRKSRLIELAQKLMEM</sequence>
<dbReference type="GO" id="GO:0004527">
    <property type="term" value="F:exonuclease activity"/>
    <property type="evidence" value="ECO:0007669"/>
    <property type="project" value="UniProtKB-KW"/>
</dbReference>